<gene>
    <name evidence="4" type="ORF">SAMN04488556_3262</name>
</gene>
<evidence type="ECO:0000256" key="2">
    <source>
        <dbReference type="SAM" id="MobiDB-lite"/>
    </source>
</evidence>
<keyword evidence="1" id="KW-0732">Signal</keyword>
<dbReference type="InterPro" id="IPR006311">
    <property type="entry name" value="TAT_signal"/>
</dbReference>
<reference evidence="5" key="1">
    <citation type="submission" date="2016-10" db="EMBL/GenBank/DDBJ databases">
        <authorList>
            <person name="Varghese N."/>
            <person name="Submissions S."/>
        </authorList>
    </citation>
    <scope>NUCLEOTIDE SEQUENCE [LARGE SCALE GENOMIC DNA]</scope>
    <source>
        <strain evidence="5">DSM 22427</strain>
    </source>
</reference>
<organism evidence="4 5">
    <name type="scientific">Halostagnicola kamekurae</name>
    <dbReference type="NCBI Taxonomy" id="619731"/>
    <lineage>
        <taxon>Archaea</taxon>
        <taxon>Methanobacteriati</taxon>
        <taxon>Methanobacteriota</taxon>
        <taxon>Stenosarchaea group</taxon>
        <taxon>Halobacteria</taxon>
        <taxon>Halobacteriales</taxon>
        <taxon>Natrialbaceae</taxon>
        <taxon>Halostagnicola</taxon>
    </lineage>
</organism>
<dbReference type="Proteomes" id="UP000199199">
    <property type="component" value="Unassembled WGS sequence"/>
</dbReference>
<dbReference type="InterPro" id="IPR028081">
    <property type="entry name" value="Leu-bd"/>
</dbReference>
<evidence type="ECO:0000259" key="3">
    <source>
        <dbReference type="Pfam" id="PF13458"/>
    </source>
</evidence>
<proteinExistence type="predicted"/>
<protein>
    <submittedName>
        <fullName evidence="4">Branched-chain amino acid transport system substrate-binding protein</fullName>
    </submittedName>
</protein>
<dbReference type="InterPro" id="IPR051010">
    <property type="entry name" value="BCAA_transport"/>
</dbReference>
<dbReference type="RefSeq" id="WP_092906028.1">
    <property type="nucleotide sequence ID" value="NZ_FOZS01000003.1"/>
</dbReference>
<dbReference type="EMBL" id="FOZS01000003">
    <property type="protein sequence ID" value="SFS90757.1"/>
    <property type="molecule type" value="Genomic_DNA"/>
</dbReference>
<dbReference type="PROSITE" id="PS51318">
    <property type="entry name" value="TAT"/>
    <property type="match status" value="1"/>
</dbReference>
<dbReference type="Gene3D" id="3.40.50.2300">
    <property type="match status" value="2"/>
</dbReference>
<dbReference type="InterPro" id="IPR028082">
    <property type="entry name" value="Peripla_BP_I"/>
</dbReference>
<sequence length="420" mass="44924">MSRRDTDTPSKGDSTNDANDRGPTSTLSRRQYLAGTAAAGVGATLAGCTGGSSGLTVGYALPFTGTYAYLGESIVNGFEMYLEQQDGEINGEEVNTVQLDTEADTNRGVEVTRQLLIEEGADAIVGPVSSAVAIAMMDIIETESSAIWLNANAGDYRVTQEGCLDYHFRTSFNDWQTSAPLAEWVYDNVADNVSLSYADYAFGQNSKNFFSEAFQEAGGEVVEEVGIPLGTSDYAPYLGDIEDSGADAIYSFFAGSDAINYVDDLTDLGIHEEMTQTASGFMFSEDTLPSHGSEAAGMYSLLHYSSTIESERNQTFVEAYNELYDASANVYACQGYDSGQAFGAAIEEAGGSDPDDLVSALSGMELESPRGDFQFNPDTHEAIQDMYVLEVVESDGENAVVNEVTDTIESVEGPSWGCSL</sequence>
<dbReference type="OrthoDB" id="264684at2157"/>
<feature type="compositionally biased region" description="Polar residues" evidence="2">
    <location>
        <begin position="11"/>
        <end position="26"/>
    </location>
</feature>
<feature type="domain" description="Leucine-binding protein" evidence="3">
    <location>
        <begin position="55"/>
        <end position="395"/>
    </location>
</feature>
<dbReference type="SUPFAM" id="SSF53822">
    <property type="entry name" value="Periplasmic binding protein-like I"/>
    <property type="match status" value="1"/>
</dbReference>
<evidence type="ECO:0000313" key="5">
    <source>
        <dbReference type="Proteomes" id="UP000199199"/>
    </source>
</evidence>
<dbReference type="CDD" id="cd20014">
    <property type="entry name" value="PBP1_RPA0668_benzoate-like"/>
    <property type="match status" value="1"/>
</dbReference>
<dbReference type="Pfam" id="PF13458">
    <property type="entry name" value="Peripla_BP_6"/>
    <property type="match status" value="1"/>
</dbReference>
<dbReference type="AlphaFoldDB" id="A0A1I6TP62"/>
<feature type="compositionally biased region" description="Basic and acidic residues" evidence="2">
    <location>
        <begin position="1"/>
        <end position="10"/>
    </location>
</feature>
<evidence type="ECO:0000313" key="4">
    <source>
        <dbReference type="EMBL" id="SFS90757.1"/>
    </source>
</evidence>
<feature type="region of interest" description="Disordered" evidence="2">
    <location>
        <begin position="1"/>
        <end position="26"/>
    </location>
</feature>
<evidence type="ECO:0000256" key="1">
    <source>
        <dbReference type="ARBA" id="ARBA00022729"/>
    </source>
</evidence>
<dbReference type="PANTHER" id="PTHR30483">
    <property type="entry name" value="LEUCINE-SPECIFIC-BINDING PROTEIN"/>
    <property type="match status" value="1"/>
</dbReference>
<keyword evidence="5" id="KW-1185">Reference proteome</keyword>
<name>A0A1I6TP62_9EURY</name>
<dbReference type="PANTHER" id="PTHR30483:SF6">
    <property type="entry name" value="PERIPLASMIC BINDING PROTEIN OF ABC TRANSPORTER FOR NATURAL AMINO ACIDS"/>
    <property type="match status" value="1"/>
</dbReference>
<accession>A0A1I6TP62</accession>